<dbReference type="EC" id="6.1.1.12" evidence="3"/>
<dbReference type="InterPro" id="IPR004364">
    <property type="entry name" value="Aa-tRNA-synt_II"/>
</dbReference>
<keyword evidence="8" id="KW-0648">Protein biosynthesis</keyword>
<dbReference type="PANTHER" id="PTHR43450">
    <property type="entry name" value="ASPARTYL-TRNA SYNTHETASE"/>
    <property type="match status" value="1"/>
</dbReference>
<organism evidence="12">
    <name type="scientific">Aegilops tauschii</name>
    <name type="common">Tausch's goatgrass</name>
    <name type="synonym">Aegilops squarrosa</name>
    <dbReference type="NCBI Taxonomy" id="37682"/>
    <lineage>
        <taxon>Eukaryota</taxon>
        <taxon>Viridiplantae</taxon>
        <taxon>Streptophyta</taxon>
        <taxon>Embryophyta</taxon>
        <taxon>Tracheophyta</taxon>
        <taxon>Spermatophyta</taxon>
        <taxon>Magnoliopsida</taxon>
        <taxon>Liliopsida</taxon>
        <taxon>Poales</taxon>
        <taxon>Poaceae</taxon>
        <taxon>BOP clade</taxon>
        <taxon>Pooideae</taxon>
        <taxon>Triticodae</taxon>
        <taxon>Triticeae</taxon>
        <taxon>Triticinae</taxon>
        <taxon>Aegilops</taxon>
    </lineage>
</organism>
<reference evidence="12" key="1">
    <citation type="submission" date="2015-06" db="UniProtKB">
        <authorList>
            <consortium name="EnsemblPlants"/>
        </authorList>
    </citation>
    <scope>IDENTIFICATION</scope>
</reference>
<dbReference type="GO" id="GO:0004815">
    <property type="term" value="F:aspartate-tRNA ligase activity"/>
    <property type="evidence" value="ECO:0007669"/>
    <property type="project" value="UniProtKB-EC"/>
</dbReference>
<dbReference type="GO" id="GO:0005524">
    <property type="term" value="F:ATP binding"/>
    <property type="evidence" value="ECO:0007669"/>
    <property type="project" value="UniProtKB-KW"/>
</dbReference>
<dbReference type="Gene3D" id="3.30.930.10">
    <property type="entry name" value="Bira Bifunctional Protein, Domain 2"/>
    <property type="match status" value="1"/>
</dbReference>
<dbReference type="CDD" id="cd00776">
    <property type="entry name" value="AsxRS_core"/>
    <property type="match status" value="1"/>
</dbReference>
<dbReference type="SUPFAM" id="SSF55681">
    <property type="entry name" value="Class II aaRS and biotin synthetases"/>
    <property type="match status" value="1"/>
</dbReference>
<dbReference type="PANTHER" id="PTHR43450:SF5">
    <property type="entry name" value="ASPARTATE--TRNA LIGASE"/>
    <property type="match status" value="1"/>
</dbReference>
<evidence type="ECO:0000256" key="9">
    <source>
        <dbReference type="ARBA" id="ARBA00023146"/>
    </source>
</evidence>
<name>M8CF62_AEGTA</name>
<keyword evidence="6" id="KW-0547">Nucleotide-binding</keyword>
<dbReference type="FunFam" id="3.30.930.10:FF:000013">
    <property type="entry name" value="Aspartate--tRNA ligase, cytoplasmic"/>
    <property type="match status" value="1"/>
</dbReference>
<feature type="domain" description="Aminoacyl-transfer RNA synthetases class-II family profile" evidence="11">
    <location>
        <begin position="79"/>
        <end position="367"/>
    </location>
</feature>
<comment type="catalytic activity">
    <reaction evidence="10">
        <text>tRNA(Asp) + L-aspartate + ATP = L-aspartyl-tRNA(Asp) + AMP + diphosphate</text>
        <dbReference type="Rhea" id="RHEA:19649"/>
        <dbReference type="Rhea" id="RHEA-COMP:9660"/>
        <dbReference type="Rhea" id="RHEA-COMP:9678"/>
        <dbReference type="ChEBI" id="CHEBI:29991"/>
        <dbReference type="ChEBI" id="CHEBI:30616"/>
        <dbReference type="ChEBI" id="CHEBI:33019"/>
        <dbReference type="ChEBI" id="CHEBI:78442"/>
        <dbReference type="ChEBI" id="CHEBI:78516"/>
        <dbReference type="ChEBI" id="CHEBI:456215"/>
        <dbReference type="EC" id="6.1.1.12"/>
    </reaction>
</comment>
<proteinExistence type="inferred from homology"/>
<evidence type="ECO:0000256" key="6">
    <source>
        <dbReference type="ARBA" id="ARBA00022741"/>
    </source>
</evidence>
<evidence type="ECO:0000256" key="3">
    <source>
        <dbReference type="ARBA" id="ARBA00012841"/>
    </source>
</evidence>
<keyword evidence="4" id="KW-0963">Cytoplasm</keyword>
<protein>
    <recommendedName>
        <fullName evidence="3">aspartate--tRNA ligase</fullName>
        <ecNumber evidence="3">6.1.1.12</ecNumber>
    </recommendedName>
</protein>
<evidence type="ECO:0000256" key="8">
    <source>
        <dbReference type="ARBA" id="ARBA00022917"/>
    </source>
</evidence>
<dbReference type="InterPro" id="IPR045864">
    <property type="entry name" value="aa-tRNA-synth_II/BPL/LPL"/>
</dbReference>
<evidence type="ECO:0000256" key="10">
    <source>
        <dbReference type="ARBA" id="ARBA00047904"/>
    </source>
</evidence>
<evidence type="ECO:0000256" key="7">
    <source>
        <dbReference type="ARBA" id="ARBA00022840"/>
    </source>
</evidence>
<evidence type="ECO:0000256" key="2">
    <source>
        <dbReference type="ARBA" id="ARBA00005312"/>
    </source>
</evidence>
<sequence length="375" mass="42454">MSSEPEKAPPAPEAGVPAATVSNKQRKRDARKAEKAAKRECHFPALVRTHAWTIELLMCGHRPVKPFSVYSIKLKTSKFREHLSSKDFIGIHTPKLISGSSEGGAAVFKLEYKNGKSACLAQSPQLHKQMAICGGFRRVFEVGPVFRAEDSNTHRHLCEFVGLDAEMEIMRHYFEVCDIVDGLFVEIFRHLNENCKRELEAINRQYPFEPLKYLESTLRLSYEEGIQMLKEAGTEIEPMGDLNTEAEKKLGQLVREKYDTEFFILYRYPLAARPFYTMPCYENPAYSNSFDVFLRGEEIISGAQRIHEPELLAKRAAEHGIGKSSIKSYVDSFRYGAPPHGGFGVGLERVVMLFCGLSNVRLASLFPRDPQRLSP</sequence>
<keyword evidence="5" id="KW-0436">Ligase</keyword>
<dbReference type="PROSITE" id="PS50862">
    <property type="entry name" value="AA_TRNA_LIGASE_II"/>
    <property type="match status" value="1"/>
</dbReference>
<evidence type="ECO:0000259" key="11">
    <source>
        <dbReference type="PROSITE" id="PS50862"/>
    </source>
</evidence>
<dbReference type="AlphaFoldDB" id="M8CF62"/>
<dbReference type="InterPro" id="IPR006195">
    <property type="entry name" value="aa-tRNA-synth_II"/>
</dbReference>
<dbReference type="InterPro" id="IPR004523">
    <property type="entry name" value="Asp-tRNA_synthase_2"/>
</dbReference>
<dbReference type="PRINTS" id="PR01042">
    <property type="entry name" value="TRNASYNTHASP"/>
</dbReference>
<dbReference type="GO" id="GO:0017101">
    <property type="term" value="C:aminoacyl-tRNA synthetase multienzyme complex"/>
    <property type="evidence" value="ECO:0007669"/>
    <property type="project" value="TreeGrafter"/>
</dbReference>
<keyword evidence="9" id="KW-0030">Aminoacyl-tRNA synthetase</keyword>
<evidence type="ECO:0000256" key="4">
    <source>
        <dbReference type="ARBA" id="ARBA00022490"/>
    </source>
</evidence>
<evidence type="ECO:0000256" key="1">
    <source>
        <dbReference type="ARBA" id="ARBA00004496"/>
    </source>
</evidence>
<dbReference type="Pfam" id="PF00152">
    <property type="entry name" value="tRNA-synt_2"/>
    <property type="match status" value="1"/>
</dbReference>
<dbReference type="GO" id="GO:0005829">
    <property type="term" value="C:cytosol"/>
    <property type="evidence" value="ECO:0007669"/>
    <property type="project" value="TreeGrafter"/>
</dbReference>
<dbReference type="InterPro" id="IPR002312">
    <property type="entry name" value="Asp/Asn-tRNA-synth_IIb"/>
</dbReference>
<evidence type="ECO:0000256" key="5">
    <source>
        <dbReference type="ARBA" id="ARBA00022598"/>
    </source>
</evidence>
<evidence type="ECO:0000313" key="12">
    <source>
        <dbReference type="EnsemblPlants" id="EMT21796"/>
    </source>
</evidence>
<dbReference type="EnsemblPlants" id="EMT21796">
    <property type="protein sequence ID" value="EMT21796"/>
    <property type="gene ID" value="F775_05533"/>
</dbReference>
<accession>M8CF62</accession>
<dbReference type="ExpressionAtlas" id="M8CF62">
    <property type="expression patterns" value="baseline"/>
</dbReference>
<comment type="subcellular location">
    <subcellularLocation>
        <location evidence="1">Cytoplasm</location>
    </subcellularLocation>
</comment>
<dbReference type="GO" id="GO:0006422">
    <property type="term" value="P:aspartyl-tRNA aminoacylation"/>
    <property type="evidence" value="ECO:0007669"/>
    <property type="project" value="InterPro"/>
</dbReference>
<dbReference type="GO" id="GO:0003723">
    <property type="term" value="F:RNA binding"/>
    <property type="evidence" value="ECO:0007669"/>
    <property type="project" value="TreeGrafter"/>
</dbReference>
<comment type="similarity">
    <text evidence="2">Belongs to the class-II aminoacyl-tRNA synthetase family. Type 2 subfamily.</text>
</comment>
<keyword evidence="7" id="KW-0067">ATP-binding</keyword>